<dbReference type="STRING" id="1150368.SAMN02927921_00893"/>
<dbReference type="Pfam" id="PF14322">
    <property type="entry name" value="SusD-like_3"/>
    <property type="match status" value="1"/>
</dbReference>
<evidence type="ECO:0000313" key="8">
    <source>
        <dbReference type="EMBL" id="SFW28007.1"/>
    </source>
</evidence>
<keyword evidence="9" id="KW-1185">Reference proteome</keyword>
<dbReference type="InterPro" id="IPR011990">
    <property type="entry name" value="TPR-like_helical_dom_sf"/>
</dbReference>
<evidence type="ECO:0000256" key="5">
    <source>
        <dbReference type="ARBA" id="ARBA00023237"/>
    </source>
</evidence>
<name>A0A1K1MY11_9FLAO</name>
<feature type="domain" description="RagB/SusD" evidence="6">
    <location>
        <begin position="274"/>
        <end position="544"/>
    </location>
</feature>
<feature type="domain" description="SusD-like N-terminal" evidence="7">
    <location>
        <begin position="89"/>
        <end position="212"/>
    </location>
</feature>
<reference evidence="8 9" key="1">
    <citation type="submission" date="2016-11" db="EMBL/GenBank/DDBJ databases">
        <authorList>
            <person name="Jaros S."/>
            <person name="Januszkiewicz K."/>
            <person name="Wedrychowicz H."/>
        </authorList>
    </citation>
    <scope>NUCLEOTIDE SEQUENCE [LARGE SCALE GENOMIC DNA]</scope>
    <source>
        <strain evidence="8 9">CGMCC 1.12145</strain>
    </source>
</reference>
<gene>
    <name evidence="8" type="ORF">SAMN02927921_00893</name>
</gene>
<keyword evidence="5" id="KW-0998">Cell outer membrane</keyword>
<keyword evidence="3" id="KW-0732">Signal</keyword>
<dbReference type="RefSeq" id="WP_072316186.1">
    <property type="nucleotide sequence ID" value="NZ_FPJE01000004.1"/>
</dbReference>
<organism evidence="8 9">
    <name type="scientific">Sinomicrobium oceani</name>
    <dbReference type="NCBI Taxonomy" id="1150368"/>
    <lineage>
        <taxon>Bacteria</taxon>
        <taxon>Pseudomonadati</taxon>
        <taxon>Bacteroidota</taxon>
        <taxon>Flavobacteriia</taxon>
        <taxon>Flavobacteriales</taxon>
        <taxon>Flavobacteriaceae</taxon>
        <taxon>Sinomicrobium</taxon>
    </lineage>
</organism>
<dbReference type="PROSITE" id="PS51257">
    <property type="entry name" value="PROKAR_LIPOPROTEIN"/>
    <property type="match status" value="1"/>
</dbReference>
<dbReference type="Pfam" id="PF07980">
    <property type="entry name" value="SusD_RagB"/>
    <property type="match status" value="1"/>
</dbReference>
<evidence type="ECO:0000256" key="2">
    <source>
        <dbReference type="ARBA" id="ARBA00006275"/>
    </source>
</evidence>
<dbReference type="AlphaFoldDB" id="A0A1K1MY11"/>
<comment type="subcellular location">
    <subcellularLocation>
        <location evidence="1">Cell outer membrane</location>
    </subcellularLocation>
</comment>
<proteinExistence type="inferred from homology"/>
<accession>A0A1K1MY11</accession>
<dbReference type="GO" id="GO:0009279">
    <property type="term" value="C:cell outer membrane"/>
    <property type="evidence" value="ECO:0007669"/>
    <property type="project" value="UniProtKB-SubCell"/>
</dbReference>
<dbReference type="Gene3D" id="1.25.40.390">
    <property type="match status" value="1"/>
</dbReference>
<comment type="similarity">
    <text evidence="2">Belongs to the SusD family.</text>
</comment>
<evidence type="ECO:0000256" key="3">
    <source>
        <dbReference type="ARBA" id="ARBA00022729"/>
    </source>
</evidence>
<evidence type="ECO:0000259" key="7">
    <source>
        <dbReference type="Pfam" id="PF14322"/>
    </source>
</evidence>
<dbReference type="SUPFAM" id="SSF48452">
    <property type="entry name" value="TPR-like"/>
    <property type="match status" value="1"/>
</dbReference>
<dbReference type="InterPro" id="IPR033985">
    <property type="entry name" value="SusD-like_N"/>
</dbReference>
<sequence>MKSTLHKIATGILICTMGMTSCEVNRIPETDITDPSFWQNEADLKMGTNRLYTYLPGLPVTDDVWSDDAYGTNNNSISDGTRIVPGTDGFYENQYALIRWANNIMKKSQLVVENGTAQELVDVYIGEAYFFRAWGYFQLFQRYGGVPLILKTLTEDAPELLEPQASREEVIQTIYDDLDIAVSLLPDPSDQDASEYGRITRTAALALKSRAALFEGTRSKFHGYGDPQSHLAIAKAAASEIIQSGEHDIFPNYFNLFQYEGNGPDNKENILVRMYGQNTENSISYHVTQRNLETGVANPTKYLADSYLMTDGLPIDMSPLYEQPANTVEVFNNRDPRMGDTFFKAGDEYIGTRPVYTIPPLNFQKTGFGNRRYANLNDWQVSRSYIDRPIIRYAEVLLNYAEATYELDGAISDEDLNLSVNKLRSRESVNMPALTNAFVAANGLDMRQEIRRERRVELALEGFRYWDIIRWKIAEDVLQRDILGNYYFDEFKEQEGNDPLLTDDNIILLQKKENRYFDPARDYLWPFATEQRALNPNLEQNPEW</sequence>
<dbReference type="Proteomes" id="UP000182248">
    <property type="component" value="Unassembled WGS sequence"/>
</dbReference>
<dbReference type="EMBL" id="FPJE01000004">
    <property type="protein sequence ID" value="SFW28007.1"/>
    <property type="molecule type" value="Genomic_DNA"/>
</dbReference>
<evidence type="ECO:0000259" key="6">
    <source>
        <dbReference type="Pfam" id="PF07980"/>
    </source>
</evidence>
<evidence type="ECO:0000256" key="4">
    <source>
        <dbReference type="ARBA" id="ARBA00023136"/>
    </source>
</evidence>
<evidence type="ECO:0000256" key="1">
    <source>
        <dbReference type="ARBA" id="ARBA00004442"/>
    </source>
</evidence>
<dbReference type="InterPro" id="IPR012944">
    <property type="entry name" value="SusD_RagB_dom"/>
</dbReference>
<protein>
    <submittedName>
        <fullName evidence="8">Starch-binding associating with outer membrane</fullName>
    </submittedName>
</protein>
<keyword evidence="4" id="KW-0472">Membrane</keyword>
<evidence type="ECO:0000313" key="9">
    <source>
        <dbReference type="Proteomes" id="UP000182248"/>
    </source>
</evidence>
<dbReference type="OrthoDB" id="5694214at2"/>
<dbReference type="CDD" id="cd08977">
    <property type="entry name" value="SusD"/>
    <property type="match status" value="1"/>
</dbReference>